<dbReference type="AlphaFoldDB" id="A0A8J2MZV9"/>
<gene>
    <name evidence="2" type="ORF">ALTATR162_LOCUS56</name>
</gene>
<dbReference type="EMBL" id="CAJRGZ010000007">
    <property type="protein sequence ID" value="CAG5137227.1"/>
    <property type="molecule type" value="Genomic_DNA"/>
</dbReference>
<dbReference type="GO" id="GO:0016491">
    <property type="term" value="F:oxidoreductase activity"/>
    <property type="evidence" value="ECO:0007669"/>
    <property type="project" value="UniProtKB-KW"/>
</dbReference>
<protein>
    <recommendedName>
        <fullName evidence="4">Short-chain dehydrogenase</fullName>
    </recommendedName>
</protein>
<dbReference type="SUPFAM" id="SSF51735">
    <property type="entry name" value="NAD(P)-binding Rossmann-fold domains"/>
    <property type="match status" value="1"/>
</dbReference>
<dbReference type="OrthoDB" id="191139at2759"/>
<dbReference type="PANTHER" id="PTHR43157">
    <property type="entry name" value="PHOSPHATIDYLINOSITOL-GLYCAN BIOSYNTHESIS CLASS F PROTEIN-RELATED"/>
    <property type="match status" value="1"/>
</dbReference>
<dbReference type="PRINTS" id="PR00081">
    <property type="entry name" value="GDHRDH"/>
</dbReference>
<dbReference type="Gene3D" id="3.40.50.720">
    <property type="entry name" value="NAD(P)-binding Rossmann-like Domain"/>
    <property type="match status" value="1"/>
</dbReference>
<keyword evidence="1" id="KW-0560">Oxidoreductase</keyword>
<evidence type="ECO:0000256" key="1">
    <source>
        <dbReference type="ARBA" id="ARBA00023002"/>
    </source>
</evidence>
<dbReference type="PANTHER" id="PTHR43157:SF31">
    <property type="entry name" value="PHOSPHATIDYLINOSITOL-GLYCAN BIOSYNTHESIS CLASS F PROTEIN"/>
    <property type="match status" value="1"/>
</dbReference>
<name>A0A8J2MZV9_9PLEO</name>
<evidence type="ECO:0008006" key="4">
    <source>
        <dbReference type="Google" id="ProtNLM"/>
    </source>
</evidence>
<dbReference type="Proteomes" id="UP000676310">
    <property type="component" value="Unassembled WGS sequence"/>
</dbReference>
<organism evidence="2 3">
    <name type="scientific">Alternaria atra</name>
    <dbReference type="NCBI Taxonomy" id="119953"/>
    <lineage>
        <taxon>Eukaryota</taxon>
        <taxon>Fungi</taxon>
        <taxon>Dikarya</taxon>
        <taxon>Ascomycota</taxon>
        <taxon>Pezizomycotina</taxon>
        <taxon>Dothideomycetes</taxon>
        <taxon>Pleosporomycetidae</taxon>
        <taxon>Pleosporales</taxon>
        <taxon>Pleosporineae</taxon>
        <taxon>Pleosporaceae</taxon>
        <taxon>Alternaria</taxon>
        <taxon>Alternaria sect. Ulocladioides</taxon>
    </lineage>
</organism>
<accession>A0A8J2MZV9</accession>
<evidence type="ECO:0000313" key="3">
    <source>
        <dbReference type="Proteomes" id="UP000676310"/>
    </source>
</evidence>
<sequence length="335" mass="37167">MQSILHPVIGPKKDIHDLNGRVALITGGAMGIGFEIAKAFVQNGARVIMVNRKEEQGEEAIKKIKEECGQDAKIEWEGCDMGTLKEVKEVFTKIREREERLDLAMWLILSAGINANQYGETNDHIDRHFQINWLGQFYVVNLLYPLLRKTSKMPDTPAPRIVFESSEQHRAAPSVVHFGSLDEINNPEIGNLEVYGRTKLAIILGVKYGLLDRVIKPNNDNIYALSVHPGAVNTAMQQQWKDAYPGLFGKIVTAIMLAGGRDVEQGSYSALYAATSPEVEEKGWNGYYFNDPGQPGKETKQASDPALGAALWDLSTRIIEDKVGNDALVDWNATS</sequence>
<dbReference type="InterPro" id="IPR002347">
    <property type="entry name" value="SDR_fam"/>
</dbReference>
<dbReference type="RefSeq" id="XP_043163584.1">
    <property type="nucleotide sequence ID" value="XM_043307649.1"/>
</dbReference>
<dbReference type="InterPro" id="IPR036291">
    <property type="entry name" value="NAD(P)-bd_dom_sf"/>
</dbReference>
<keyword evidence="3" id="KW-1185">Reference proteome</keyword>
<reference evidence="2" key="1">
    <citation type="submission" date="2021-05" db="EMBL/GenBank/DDBJ databases">
        <authorList>
            <person name="Stam R."/>
        </authorList>
    </citation>
    <scope>NUCLEOTIDE SEQUENCE</scope>
    <source>
        <strain evidence="2">CS162</strain>
    </source>
</reference>
<comment type="caution">
    <text evidence="2">The sequence shown here is derived from an EMBL/GenBank/DDBJ whole genome shotgun (WGS) entry which is preliminary data.</text>
</comment>
<evidence type="ECO:0000313" key="2">
    <source>
        <dbReference type="EMBL" id="CAG5137227.1"/>
    </source>
</evidence>
<proteinExistence type="predicted"/>
<dbReference type="GeneID" id="67017395"/>
<dbReference type="Pfam" id="PF00106">
    <property type="entry name" value="adh_short"/>
    <property type="match status" value="1"/>
</dbReference>